<keyword evidence="5 8" id="KW-0472">Membrane</keyword>
<dbReference type="SUPFAM" id="SSF81452">
    <property type="entry name" value="Cytochrome c oxidase subunit III-like"/>
    <property type="match status" value="1"/>
</dbReference>
<evidence type="ECO:0000313" key="10">
    <source>
        <dbReference type="EMBL" id="AMZ71299.1"/>
    </source>
</evidence>
<evidence type="ECO:0000256" key="3">
    <source>
        <dbReference type="ARBA" id="ARBA00022692"/>
    </source>
</evidence>
<evidence type="ECO:0000259" key="9">
    <source>
        <dbReference type="PROSITE" id="PS50253"/>
    </source>
</evidence>
<evidence type="ECO:0000256" key="8">
    <source>
        <dbReference type="SAM" id="Phobius"/>
    </source>
</evidence>
<protein>
    <recommendedName>
        <fullName evidence="9">Heme-copper oxidase subunit III family profile domain-containing protein</fullName>
    </recommendedName>
</protein>
<evidence type="ECO:0000256" key="4">
    <source>
        <dbReference type="ARBA" id="ARBA00022989"/>
    </source>
</evidence>
<dbReference type="GO" id="GO:0019646">
    <property type="term" value="P:aerobic electron transport chain"/>
    <property type="evidence" value="ECO:0007669"/>
    <property type="project" value="InterPro"/>
</dbReference>
<dbReference type="GO" id="GO:0004129">
    <property type="term" value="F:cytochrome-c oxidase activity"/>
    <property type="evidence" value="ECO:0007669"/>
    <property type="project" value="InterPro"/>
</dbReference>
<dbReference type="PANTHER" id="PTHR11403">
    <property type="entry name" value="CYTOCHROME C OXIDASE SUBUNIT III"/>
    <property type="match status" value="1"/>
</dbReference>
<evidence type="ECO:0000256" key="7">
    <source>
        <dbReference type="SAM" id="MobiDB-lite"/>
    </source>
</evidence>
<reference evidence="11" key="1">
    <citation type="submission" date="2016-04" db="EMBL/GenBank/DDBJ databases">
        <authorList>
            <person name="Ray J."/>
            <person name="Price M."/>
            <person name="Deutschbauer A."/>
        </authorList>
    </citation>
    <scope>NUCLEOTIDE SEQUENCE [LARGE SCALE GENOMIC DNA]</scope>
    <source>
        <strain evidence="11">FW300-N2E2</strain>
    </source>
</reference>
<feature type="transmembrane region" description="Helical" evidence="8">
    <location>
        <begin position="46"/>
        <end position="66"/>
    </location>
</feature>
<evidence type="ECO:0000256" key="2">
    <source>
        <dbReference type="ARBA" id="ARBA00010581"/>
    </source>
</evidence>
<evidence type="ECO:0000256" key="1">
    <source>
        <dbReference type="ARBA" id="ARBA00004141"/>
    </source>
</evidence>
<evidence type="ECO:0000256" key="5">
    <source>
        <dbReference type="ARBA" id="ARBA00023136"/>
    </source>
</evidence>
<dbReference type="InterPro" id="IPR024791">
    <property type="entry name" value="Cyt_c/ubiquinol_Oxase_su3"/>
</dbReference>
<keyword evidence="4 8" id="KW-1133">Transmembrane helix</keyword>
<evidence type="ECO:0000256" key="6">
    <source>
        <dbReference type="RuleBase" id="RU003376"/>
    </source>
</evidence>
<dbReference type="GO" id="GO:0005886">
    <property type="term" value="C:plasma membrane"/>
    <property type="evidence" value="ECO:0007669"/>
    <property type="project" value="UniProtKB-SubCell"/>
</dbReference>
<feature type="region of interest" description="Disordered" evidence="7">
    <location>
        <begin position="15"/>
        <end position="38"/>
    </location>
</feature>
<feature type="transmembrane region" description="Helical" evidence="8">
    <location>
        <begin position="198"/>
        <end position="216"/>
    </location>
</feature>
<dbReference type="Gene3D" id="1.20.120.80">
    <property type="entry name" value="Cytochrome c oxidase, subunit III, four-helix bundle"/>
    <property type="match status" value="1"/>
</dbReference>
<dbReference type="AlphaFoldDB" id="A0A159ZWI1"/>
<dbReference type="PANTHER" id="PTHR11403:SF6">
    <property type="entry name" value="NITRIC OXIDE REDUCTASE SUBUNIT E"/>
    <property type="match status" value="1"/>
</dbReference>
<evidence type="ECO:0000313" key="11">
    <source>
        <dbReference type="Proteomes" id="UP000076083"/>
    </source>
</evidence>
<sequence length="217" mass="24965">MVASIEKVKNRQSNYPLGALHSSRPEQHETIPTRTENKHAPGEEGVFILVLMDMMLFMIIFCSYFYERAKNPDSFIQSQSSLSVNAGIFNTLILLTSSWFIVLAIRSLSKLNRRTCMVFILLTLACSLAFTISKFLEYKEKLSTGITMLTNDFFMFYYMITGLHFMHVLIGSIILIVMFFRIKNGSSGVHGLESSATFWHMVDLLWIIIFPLLYIMR</sequence>
<dbReference type="InterPro" id="IPR035973">
    <property type="entry name" value="Cyt_c_oxidase_su3-like_sf"/>
</dbReference>
<proteinExistence type="inferred from homology"/>
<dbReference type="PROSITE" id="PS50253">
    <property type="entry name" value="COX3"/>
    <property type="match status" value="1"/>
</dbReference>
<dbReference type="Pfam" id="PF00510">
    <property type="entry name" value="COX3"/>
    <property type="match status" value="1"/>
</dbReference>
<feature type="transmembrane region" description="Helical" evidence="8">
    <location>
        <begin position="156"/>
        <end position="177"/>
    </location>
</feature>
<feature type="transmembrane region" description="Helical" evidence="8">
    <location>
        <begin position="117"/>
        <end position="136"/>
    </location>
</feature>
<comment type="subcellular location">
    <subcellularLocation>
        <location evidence="6">Cell membrane</location>
        <topology evidence="6">Multi-pass membrane protein</topology>
    </subcellularLocation>
    <subcellularLocation>
        <location evidence="1">Membrane</location>
        <topology evidence="1">Multi-pass membrane protein</topology>
    </subcellularLocation>
</comment>
<dbReference type="InterPro" id="IPR000298">
    <property type="entry name" value="Cyt_c_oxidase-like_su3"/>
</dbReference>
<reference evidence="10 11" key="2">
    <citation type="journal article" date="2018" name="Nature">
        <title>Mutant phenotypes for thousands of bacterial genes of unknown function.</title>
        <authorList>
            <person name="Price M.N."/>
            <person name="Wetmore K.M."/>
            <person name="Waters R.J."/>
            <person name="Callaghan M."/>
            <person name="Ray J."/>
            <person name="Liu H."/>
            <person name="Kuehl J.V."/>
            <person name="Melnyk R.A."/>
            <person name="Lamson J.S."/>
            <person name="Suh Y."/>
            <person name="Carlson H.K."/>
            <person name="Esquivel Z."/>
            <person name="Sadeeshkumar H."/>
            <person name="Chakraborty R."/>
            <person name="Zane G.M."/>
            <person name="Rubin B.E."/>
            <person name="Wall J.D."/>
            <person name="Visel A."/>
            <person name="Bristow J."/>
            <person name="Blow M.J."/>
            <person name="Arkin A.P."/>
            <person name="Deutschbauer A.M."/>
        </authorList>
    </citation>
    <scope>NUCLEOTIDE SEQUENCE [LARGE SCALE GENOMIC DNA]</scope>
    <source>
        <strain evidence="10 11">FW300-N2E2</strain>
    </source>
</reference>
<name>A0A159ZWI1_PSEFL</name>
<keyword evidence="3 6" id="KW-0812">Transmembrane</keyword>
<feature type="domain" description="Heme-copper oxidase subunit III family profile" evidence="9">
    <location>
        <begin position="45"/>
        <end position="217"/>
    </location>
</feature>
<gene>
    <name evidence="10" type="ORF">TK06_09360</name>
</gene>
<feature type="compositionally biased region" description="Basic and acidic residues" evidence="7">
    <location>
        <begin position="23"/>
        <end position="38"/>
    </location>
</feature>
<organism evidence="10 11">
    <name type="scientific">Pseudomonas fluorescens</name>
    <dbReference type="NCBI Taxonomy" id="294"/>
    <lineage>
        <taxon>Bacteria</taxon>
        <taxon>Pseudomonadati</taxon>
        <taxon>Pseudomonadota</taxon>
        <taxon>Gammaproteobacteria</taxon>
        <taxon>Pseudomonadales</taxon>
        <taxon>Pseudomonadaceae</taxon>
        <taxon>Pseudomonas</taxon>
    </lineage>
</organism>
<comment type="similarity">
    <text evidence="2 6">Belongs to the cytochrome c oxidase subunit 3 family.</text>
</comment>
<feature type="transmembrane region" description="Helical" evidence="8">
    <location>
        <begin position="86"/>
        <end position="105"/>
    </location>
</feature>
<dbReference type="CDD" id="cd02862">
    <property type="entry name" value="NorE_like"/>
    <property type="match status" value="1"/>
</dbReference>
<dbReference type="EMBL" id="CP015225">
    <property type="protein sequence ID" value="AMZ71299.1"/>
    <property type="molecule type" value="Genomic_DNA"/>
</dbReference>
<accession>A0A159ZWI1</accession>
<dbReference type="Proteomes" id="UP000076083">
    <property type="component" value="Chromosome"/>
</dbReference>
<dbReference type="InterPro" id="IPR013833">
    <property type="entry name" value="Cyt_c_oxidase_su3_a-hlx"/>
</dbReference>
<dbReference type="RefSeq" id="WP_063321859.1">
    <property type="nucleotide sequence ID" value="NZ_CP015225.1"/>
</dbReference>